<dbReference type="SUPFAM" id="SSF52540">
    <property type="entry name" value="P-loop containing nucleoside triphosphate hydrolases"/>
    <property type="match status" value="1"/>
</dbReference>
<dbReference type="PANTHER" id="PTHR42957">
    <property type="entry name" value="HELICASE MJ1565-RELATED"/>
    <property type="match status" value="1"/>
</dbReference>
<proteinExistence type="predicted"/>
<sequence length="619" mass="70909">MGIQDIRELFIPNRIGRLMKMEENEQTRYQYEVWFEYTRQTMIELKEGTLLAVKNFATDRNATHYSVLEIISIMPVHYALGGSLEGYPGFIMEAARNLASDWTSQEDRSEEDTTIIRCIAIPTGIEIVESQNGRNLSSDRSLPMIGSEVRVLTSDATKEIVNRDISPEDYVFEGGTWLVNDTVPIFVRTEDLIRTHFGIFGFTGAGKSNLVSTYIANILTSSQQRRHPVKIVLFDIMSEYTALLIDQLLELEHAWILAIGENTLPGSVVEFLSGRNEQRQNAINHLVGSTLYPKSLEKIKDKFQLAFQLLLDKRKIRLYQPPIQPFRKFLDENENILTKGNLGNSRAFIQKLLQDIRELYEDKPLTPETATLVKEYINQQLEEEGKKLSETAKANINEFKRLLDKIPPPKKFPQGAIMTLRSILEELNNPNHCSLIIVQAHDPDDLRDFSYEIGKHLYEVRRRIGRISPLVSFIFDEADEFIPGQYEKESSYARSAWIAETLARRGRKFGIGIGICTQRVRYLKASVMAQPHTYLISKMPRKSDREAVQEAFGFSEDMFRQTFKFAPGDWLLASHDATGLKSVPIPIHVPDANERIKNFLEEELSNILQRSRSGQSRLL</sequence>
<evidence type="ECO:0000259" key="1">
    <source>
        <dbReference type="Pfam" id="PF01935"/>
    </source>
</evidence>
<gene>
    <name evidence="2" type="ORF">ENO47_07295</name>
</gene>
<dbReference type="GO" id="GO:0005524">
    <property type="term" value="F:ATP binding"/>
    <property type="evidence" value="ECO:0007669"/>
    <property type="project" value="UniProtKB-KW"/>
</dbReference>
<name>A0A7C2Z3A3_9AQUI</name>
<dbReference type="PANTHER" id="PTHR42957:SF1">
    <property type="entry name" value="HELICASE MJ1565-RELATED"/>
    <property type="match status" value="1"/>
</dbReference>
<dbReference type="InterPro" id="IPR002789">
    <property type="entry name" value="HerA_central"/>
</dbReference>
<dbReference type="InterPro" id="IPR027417">
    <property type="entry name" value="P-loop_NTPase"/>
</dbReference>
<dbReference type="AlphaFoldDB" id="A0A7C2Z3A3"/>
<keyword evidence="2" id="KW-0067">ATP-binding</keyword>
<comment type="caution">
    <text evidence="2">The sequence shown here is derived from an EMBL/GenBank/DDBJ whole genome shotgun (WGS) entry which is preliminary data.</text>
</comment>
<organism evidence="2">
    <name type="scientific">Hydrogenobacter sp</name>
    <dbReference type="NCBI Taxonomy" id="2152829"/>
    <lineage>
        <taxon>Bacteria</taxon>
        <taxon>Pseudomonadati</taxon>
        <taxon>Aquificota</taxon>
        <taxon>Aquificia</taxon>
        <taxon>Aquificales</taxon>
        <taxon>Aquificaceae</taxon>
        <taxon>Hydrogenobacter</taxon>
    </lineage>
</organism>
<protein>
    <submittedName>
        <fullName evidence="2">ATP-binding protein</fullName>
    </submittedName>
</protein>
<reference evidence="2" key="1">
    <citation type="journal article" date="2020" name="mSystems">
        <title>Genome- and Community-Level Interaction Insights into Carbon Utilization and Element Cycling Functions of Hydrothermarchaeota in Hydrothermal Sediment.</title>
        <authorList>
            <person name="Zhou Z."/>
            <person name="Liu Y."/>
            <person name="Xu W."/>
            <person name="Pan J."/>
            <person name="Luo Z.H."/>
            <person name="Li M."/>
        </authorList>
    </citation>
    <scope>NUCLEOTIDE SEQUENCE [LARGE SCALE GENOMIC DNA]</scope>
    <source>
        <strain evidence="2">SpSt-132</strain>
    </source>
</reference>
<dbReference type="Pfam" id="PF01935">
    <property type="entry name" value="DUF87"/>
    <property type="match status" value="1"/>
</dbReference>
<keyword evidence="2" id="KW-0547">Nucleotide-binding</keyword>
<accession>A0A7C2Z3A3</accession>
<dbReference type="InterPro" id="IPR008571">
    <property type="entry name" value="HerA-like"/>
</dbReference>
<dbReference type="Gene3D" id="3.40.50.300">
    <property type="entry name" value="P-loop containing nucleotide triphosphate hydrolases"/>
    <property type="match status" value="2"/>
</dbReference>
<evidence type="ECO:0000313" key="2">
    <source>
        <dbReference type="EMBL" id="HEW46449.1"/>
    </source>
</evidence>
<dbReference type="EMBL" id="DSFP01000065">
    <property type="protein sequence ID" value="HEW46449.1"/>
    <property type="molecule type" value="Genomic_DNA"/>
</dbReference>
<feature type="domain" description="Helicase HerA central" evidence="1">
    <location>
        <begin position="175"/>
        <end position="438"/>
    </location>
</feature>